<keyword evidence="10" id="KW-1185">Reference proteome</keyword>
<gene>
    <name evidence="9" type="ORF">WN944_021206</name>
</gene>
<evidence type="ECO:0000256" key="4">
    <source>
        <dbReference type="ARBA" id="ARBA00022963"/>
    </source>
</evidence>
<dbReference type="Pfam" id="PF01734">
    <property type="entry name" value="Patatin"/>
    <property type="match status" value="1"/>
</dbReference>
<proteinExistence type="inferred from homology"/>
<comment type="domain">
    <text evidence="7">The nitrogen atoms of the two glycine residues in the GGXR motif define the oxyanion hole, and stabilize the oxyanion that forms during the nucleophilic attack by the catalytic serine during substrate cleavage.</text>
</comment>
<keyword evidence="4 6" id="KW-0442">Lipid degradation</keyword>
<evidence type="ECO:0000256" key="2">
    <source>
        <dbReference type="ARBA" id="ARBA00022801"/>
    </source>
</evidence>
<dbReference type="PROSITE" id="PS51635">
    <property type="entry name" value="PNPLA"/>
    <property type="match status" value="1"/>
</dbReference>
<organism evidence="9 10">
    <name type="scientific">Citrus x changshan-huyou</name>
    <dbReference type="NCBI Taxonomy" id="2935761"/>
    <lineage>
        <taxon>Eukaryota</taxon>
        <taxon>Viridiplantae</taxon>
        <taxon>Streptophyta</taxon>
        <taxon>Embryophyta</taxon>
        <taxon>Tracheophyta</taxon>
        <taxon>Spermatophyta</taxon>
        <taxon>Magnoliopsida</taxon>
        <taxon>eudicotyledons</taxon>
        <taxon>Gunneridae</taxon>
        <taxon>Pentapetalae</taxon>
        <taxon>rosids</taxon>
        <taxon>malvids</taxon>
        <taxon>Sapindales</taxon>
        <taxon>Rutaceae</taxon>
        <taxon>Aurantioideae</taxon>
        <taxon>Citrus</taxon>
    </lineage>
</organism>
<name>A0AAP0MWF8_9ROSI</name>
<comment type="similarity">
    <text evidence="1 7">Belongs to the patatin family.</text>
</comment>
<dbReference type="GO" id="GO:0006952">
    <property type="term" value="P:defense response"/>
    <property type="evidence" value="ECO:0007669"/>
    <property type="project" value="UniProtKB-KW"/>
</dbReference>
<dbReference type="EMBL" id="JBCGBO010000001">
    <property type="protein sequence ID" value="KAK9228257.1"/>
    <property type="molecule type" value="Genomic_DNA"/>
</dbReference>
<dbReference type="EC" id="3.1.1.-" evidence="7"/>
<keyword evidence="5 6" id="KW-0443">Lipid metabolism</keyword>
<dbReference type="PANTHER" id="PTHR32176:SF115">
    <property type="entry name" value="PATATIN-LIKE PROTEIN 3"/>
    <property type="match status" value="1"/>
</dbReference>
<evidence type="ECO:0000256" key="6">
    <source>
        <dbReference type="PROSITE-ProRule" id="PRU01161"/>
    </source>
</evidence>
<dbReference type="Proteomes" id="UP001428341">
    <property type="component" value="Unassembled WGS sequence"/>
</dbReference>
<evidence type="ECO:0000313" key="9">
    <source>
        <dbReference type="EMBL" id="KAK9228257.1"/>
    </source>
</evidence>
<feature type="short sequence motif" description="DGA/G" evidence="6">
    <location>
        <begin position="215"/>
        <end position="217"/>
    </location>
</feature>
<dbReference type="AlphaFoldDB" id="A0AAP0MWF8"/>
<comment type="caution">
    <text evidence="9">The sequence shown here is derived from an EMBL/GenBank/DDBJ whole genome shotgun (WGS) entry which is preliminary data.</text>
</comment>
<dbReference type="SUPFAM" id="SSF52151">
    <property type="entry name" value="FabD/lysophospholipase-like"/>
    <property type="match status" value="1"/>
</dbReference>
<dbReference type="GO" id="GO:0016042">
    <property type="term" value="P:lipid catabolic process"/>
    <property type="evidence" value="ECO:0007669"/>
    <property type="project" value="UniProtKB-UniRule"/>
</dbReference>
<dbReference type="FunFam" id="3.40.1090.10:FF:000005">
    <property type="entry name" value="Patatin"/>
    <property type="match status" value="1"/>
</dbReference>
<evidence type="ECO:0000256" key="3">
    <source>
        <dbReference type="ARBA" id="ARBA00022821"/>
    </source>
</evidence>
<evidence type="ECO:0000256" key="5">
    <source>
        <dbReference type="ARBA" id="ARBA00023098"/>
    </source>
</evidence>
<dbReference type="PANTHER" id="PTHR32176">
    <property type="entry name" value="XYLOSE ISOMERASE"/>
    <property type="match status" value="1"/>
</dbReference>
<accession>A0AAP0MWF8</accession>
<dbReference type="Gene3D" id="3.40.1090.10">
    <property type="entry name" value="Cytosolic phospholipase A2 catalytic domain"/>
    <property type="match status" value="1"/>
</dbReference>
<dbReference type="GO" id="GO:0047372">
    <property type="term" value="F:monoacylglycerol lipase activity"/>
    <property type="evidence" value="ECO:0007669"/>
    <property type="project" value="TreeGrafter"/>
</dbReference>
<comment type="function">
    <text evidence="7">Lipolytic acyl hydrolase (LAH).</text>
</comment>
<dbReference type="InterPro" id="IPR002641">
    <property type="entry name" value="PNPLA_dom"/>
</dbReference>
<feature type="short sequence motif" description="GXSXG" evidence="6">
    <location>
        <begin position="63"/>
        <end position="67"/>
    </location>
</feature>
<feature type="domain" description="PNPLA" evidence="8">
    <location>
        <begin position="21"/>
        <end position="228"/>
    </location>
</feature>
<keyword evidence="3" id="KW-0611">Plant defense</keyword>
<feature type="active site" description="Nucleophile" evidence="6">
    <location>
        <position position="65"/>
    </location>
</feature>
<dbReference type="CDD" id="cd07214">
    <property type="entry name" value="Pat17_isozyme_like"/>
    <property type="match status" value="1"/>
</dbReference>
<dbReference type="GO" id="GO:0004620">
    <property type="term" value="F:phospholipase activity"/>
    <property type="evidence" value="ECO:0007669"/>
    <property type="project" value="TreeGrafter"/>
</dbReference>
<reference evidence="9 10" key="1">
    <citation type="submission" date="2024-05" db="EMBL/GenBank/DDBJ databases">
        <title>Haplotype-resolved chromosome-level genome assembly of Huyou (Citrus changshanensis).</title>
        <authorList>
            <person name="Miao C."/>
            <person name="Chen W."/>
            <person name="Wu Y."/>
            <person name="Wang L."/>
            <person name="Zhao S."/>
            <person name="Grierson D."/>
            <person name="Xu C."/>
            <person name="Chen K."/>
        </authorList>
    </citation>
    <scope>NUCLEOTIDE SEQUENCE [LARGE SCALE GENOMIC DNA]</scope>
    <source>
        <strain evidence="9">01-14</strain>
        <tissue evidence="9">Leaf</tissue>
    </source>
</reference>
<evidence type="ECO:0000256" key="1">
    <source>
        <dbReference type="ARBA" id="ARBA00010240"/>
    </source>
</evidence>
<evidence type="ECO:0000313" key="10">
    <source>
        <dbReference type="Proteomes" id="UP001428341"/>
    </source>
</evidence>
<sequence>MENRTFPTNRPPTYANLITILSIDGGGIRGIIPGVILAYLESQLQELDGQDARLADYFDVIAGTSTGGLITAMLTAPKEQNRPMSAAKDIVPFYIRHGPQIFPQLRGMLANSVVNRVRALMGSKYDGKYLHKVINENLKDTKLHQTLTNVVIPTFDIKKLQPTIFSSFQVAASPDLDAQLADIAIGTSAAPTYFPAYYFENPDEHGTLKEFNLIDGGVAANNPTLVAICEVTKHILKNPDFCQINPLDYTRFLVISLGTGSKRSEHKYNAKMASRWGVINWLYDNGDTPLLDCYGQAIGDMVDYHISVVFQALQSEDNYLRIDDDTLQGDLSSIDLTTPENSENLVRAGETLLKKPVSRINLDTGLYEPIENGSAGTNEEALKRFAKMLSDERKLRESKSSR</sequence>
<protein>
    <recommendedName>
        <fullName evidence="7">Patatin</fullName>
        <ecNumber evidence="7">3.1.1.-</ecNumber>
    </recommendedName>
</protein>
<feature type="active site" description="Proton acceptor" evidence="6">
    <location>
        <position position="215"/>
    </location>
</feature>
<evidence type="ECO:0000259" key="8">
    <source>
        <dbReference type="PROSITE" id="PS51635"/>
    </source>
</evidence>
<evidence type="ECO:0000256" key="7">
    <source>
        <dbReference type="RuleBase" id="RU361262"/>
    </source>
</evidence>
<dbReference type="InterPro" id="IPR016035">
    <property type="entry name" value="Acyl_Trfase/lysoPLipase"/>
</dbReference>
<feature type="short sequence motif" description="GXGXXG" evidence="6">
    <location>
        <begin position="25"/>
        <end position="30"/>
    </location>
</feature>
<keyword evidence="2 6" id="KW-0378">Hydrolase</keyword>